<reference evidence="1 2" key="1">
    <citation type="submission" date="2017-11" db="EMBL/GenBank/DDBJ databases">
        <title>Genomic Encyclopedia of Archaeal and Bacterial Type Strains, Phase II (KMG-II): From Individual Species to Whole Genera.</title>
        <authorList>
            <person name="Goeker M."/>
        </authorList>
    </citation>
    <scope>NUCLEOTIDE SEQUENCE [LARGE SCALE GENOMIC DNA]</scope>
    <source>
        <strain evidence="1 2">DSM 25478</strain>
    </source>
</reference>
<evidence type="ECO:0000313" key="1">
    <source>
        <dbReference type="EMBL" id="PJJ77508.1"/>
    </source>
</evidence>
<dbReference type="RefSeq" id="WP_100421881.1">
    <property type="nucleotide sequence ID" value="NZ_BOOX01000003.1"/>
</dbReference>
<dbReference type="EMBL" id="PGFE01000001">
    <property type="protein sequence ID" value="PJJ77508.1"/>
    <property type="molecule type" value="Genomic_DNA"/>
</dbReference>
<keyword evidence="2" id="KW-1185">Reference proteome</keyword>
<evidence type="ECO:0000313" key="2">
    <source>
        <dbReference type="Proteomes" id="UP000231693"/>
    </source>
</evidence>
<dbReference type="AlphaFoldDB" id="A0A2M9D0H6"/>
<name>A0A2M9D0H6_9CELL</name>
<organism evidence="1 2">
    <name type="scientific">Sediminihabitans luteus</name>
    <dbReference type="NCBI Taxonomy" id="1138585"/>
    <lineage>
        <taxon>Bacteria</taxon>
        <taxon>Bacillati</taxon>
        <taxon>Actinomycetota</taxon>
        <taxon>Actinomycetes</taxon>
        <taxon>Micrococcales</taxon>
        <taxon>Cellulomonadaceae</taxon>
        <taxon>Sediminihabitans</taxon>
    </lineage>
</organism>
<protein>
    <submittedName>
        <fullName evidence="1">Uncharacterized protein</fullName>
    </submittedName>
</protein>
<proteinExistence type="predicted"/>
<sequence>MTIPQTRVHVVAVDGRVLHEFAGRAVDVQQQLDVGSWPADVAAHPGGEVFVQLHLGGAGWVTIKVVAAEQH</sequence>
<gene>
    <name evidence="1" type="ORF">CLV28_0728</name>
</gene>
<dbReference type="Proteomes" id="UP000231693">
    <property type="component" value="Unassembled WGS sequence"/>
</dbReference>
<comment type="caution">
    <text evidence="1">The sequence shown here is derived from an EMBL/GenBank/DDBJ whole genome shotgun (WGS) entry which is preliminary data.</text>
</comment>
<accession>A0A2M9D0H6</accession>